<dbReference type="PANTHER" id="PTHR24249">
    <property type="entry name" value="HISTAMINE RECEPTOR-RELATED G-PROTEIN COUPLED RECEPTOR"/>
    <property type="match status" value="1"/>
</dbReference>
<keyword evidence="12" id="KW-1185">Reference proteome</keyword>
<comment type="subcellular location">
    <subcellularLocation>
        <location evidence="1">Cell membrane</location>
        <topology evidence="1">Multi-pass membrane protein</topology>
    </subcellularLocation>
</comment>
<evidence type="ECO:0000256" key="2">
    <source>
        <dbReference type="ARBA" id="ARBA00022475"/>
    </source>
</evidence>
<protein>
    <recommendedName>
        <fullName evidence="10">G-protein coupled receptors family 1 profile domain-containing protein</fullName>
    </recommendedName>
</protein>
<evidence type="ECO:0000259" key="10">
    <source>
        <dbReference type="PROSITE" id="PS50262"/>
    </source>
</evidence>
<dbReference type="Pfam" id="PF00001">
    <property type="entry name" value="7tm_1"/>
    <property type="match status" value="4"/>
</dbReference>
<feature type="transmembrane region" description="Helical" evidence="9">
    <location>
        <begin position="28"/>
        <end position="56"/>
    </location>
</feature>
<keyword evidence="7" id="KW-0675">Receptor</keyword>
<feature type="transmembrane region" description="Helical" evidence="9">
    <location>
        <begin position="419"/>
        <end position="437"/>
    </location>
</feature>
<feature type="transmembrane region" description="Helical" evidence="9">
    <location>
        <begin position="231"/>
        <end position="254"/>
    </location>
</feature>
<feature type="transmembrane region" description="Helical" evidence="9">
    <location>
        <begin position="538"/>
        <end position="560"/>
    </location>
</feature>
<keyword evidence="6 9" id="KW-0472">Membrane</keyword>
<gene>
    <name evidence="11" type="ORF">PMEA_00015842</name>
</gene>
<evidence type="ECO:0000256" key="5">
    <source>
        <dbReference type="ARBA" id="ARBA00023040"/>
    </source>
</evidence>
<evidence type="ECO:0000313" key="12">
    <source>
        <dbReference type="Proteomes" id="UP001159428"/>
    </source>
</evidence>
<feature type="transmembrane region" description="Helical" evidence="9">
    <location>
        <begin position="68"/>
        <end position="90"/>
    </location>
</feature>
<feature type="transmembrane region" description="Helical" evidence="9">
    <location>
        <begin position="458"/>
        <end position="479"/>
    </location>
</feature>
<dbReference type="Gene3D" id="1.20.1070.10">
    <property type="entry name" value="Rhodopsin 7-helix transmembrane proteins"/>
    <property type="match status" value="2"/>
</dbReference>
<dbReference type="Proteomes" id="UP001159428">
    <property type="component" value="Unassembled WGS sequence"/>
</dbReference>
<dbReference type="PROSITE" id="PS50262">
    <property type="entry name" value="G_PROTEIN_RECEP_F1_2"/>
    <property type="match status" value="2"/>
</dbReference>
<keyword evidence="2" id="KW-1003">Cell membrane</keyword>
<feature type="transmembrane region" description="Helical" evidence="9">
    <location>
        <begin position="572"/>
        <end position="592"/>
    </location>
</feature>
<evidence type="ECO:0000256" key="1">
    <source>
        <dbReference type="ARBA" id="ARBA00004651"/>
    </source>
</evidence>
<keyword evidence="5" id="KW-0297">G-protein coupled receptor</keyword>
<dbReference type="CDD" id="cd00637">
    <property type="entry name" value="7tm_classA_rhodopsin-like"/>
    <property type="match status" value="2"/>
</dbReference>
<evidence type="ECO:0000256" key="7">
    <source>
        <dbReference type="ARBA" id="ARBA00023170"/>
    </source>
</evidence>
<dbReference type="InterPro" id="IPR050569">
    <property type="entry name" value="TAAR"/>
</dbReference>
<keyword evidence="4 9" id="KW-1133">Transmembrane helix</keyword>
<feature type="transmembrane region" description="Helical" evidence="9">
    <location>
        <begin position="333"/>
        <end position="358"/>
    </location>
</feature>
<accession>A0AAU9X492</accession>
<dbReference type="InterPro" id="IPR000276">
    <property type="entry name" value="GPCR_Rhodpsn"/>
</dbReference>
<feature type="transmembrane region" description="Helical" evidence="9">
    <location>
        <begin position="153"/>
        <end position="170"/>
    </location>
</feature>
<evidence type="ECO:0000313" key="11">
    <source>
        <dbReference type="EMBL" id="CAH3135656.1"/>
    </source>
</evidence>
<feature type="transmembrane region" description="Helical" evidence="9">
    <location>
        <begin position="395"/>
        <end position="413"/>
    </location>
</feature>
<dbReference type="EMBL" id="CALNXJ010000029">
    <property type="protein sequence ID" value="CAH3135656.1"/>
    <property type="molecule type" value="Genomic_DNA"/>
</dbReference>
<keyword evidence="8" id="KW-0807">Transducer</keyword>
<evidence type="ECO:0000256" key="3">
    <source>
        <dbReference type="ARBA" id="ARBA00022692"/>
    </source>
</evidence>
<proteinExistence type="predicted"/>
<feature type="transmembrane region" description="Helical" evidence="9">
    <location>
        <begin position="176"/>
        <end position="198"/>
    </location>
</feature>
<evidence type="ECO:0000256" key="8">
    <source>
        <dbReference type="ARBA" id="ARBA00023224"/>
    </source>
</evidence>
<feature type="domain" description="G-protein coupled receptors family 1 profile" evidence="10">
    <location>
        <begin position="48"/>
        <end position="283"/>
    </location>
</feature>
<organism evidence="11 12">
    <name type="scientific">Pocillopora meandrina</name>
    <dbReference type="NCBI Taxonomy" id="46732"/>
    <lineage>
        <taxon>Eukaryota</taxon>
        <taxon>Metazoa</taxon>
        <taxon>Cnidaria</taxon>
        <taxon>Anthozoa</taxon>
        <taxon>Hexacorallia</taxon>
        <taxon>Scleractinia</taxon>
        <taxon>Astrocoeniina</taxon>
        <taxon>Pocilloporidae</taxon>
        <taxon>Pocillopora</taxon>
    </lineage>
</organism>
<dbReference type="PRINTS" id="PR00237">
    <property type="entry name" value="GPCRRHODOPSN"/>
</dbReference>
<name>A0AAU9X492_9CNID</name>
<dbReference type="AlphaFoldDB" id="A0AAU9X492"/>
<feature type="transmembrane region" description="Helical" evidence="9">
    <location>
        <begin position="110"/>
        <end position="133"/>
    </location>
</feature>
<feature type="transmembrane region" description="Helical" evidence="9">
    <location>
        <begin position="485"/>
        <end position="505"/>
    </location>
</feature>
<dbReference type="GO" id="GO:0005886">
    <property type="term" value="C:plasma membrane"/>
    <property type="evidence" value="ECO:0007669"/>
    <property type="project" value="UniProtKB-SubCell"/>
</dbReference>
<evidence type="ECO:0000256" key="4">
    <source>
        <dbReference type="ARBA" id="ARBA00022989"/>
    </source>
</evidence>
<evidence type="ECO:0000256" key="9">
    <source>
        <dbReference type="SAM" id="Phobius"/>
    </source>
</evidence>
<feature type="domain" description="G-protein coupled receptors family 1 profile" evidence="10">
    <location>
        <begin position="356"/>
        <end position="590"/>
    </location>
</feature>
<evidence type="ECO:0000256" key="6">
    <source>
        <dbReference type="ARBA" id="ARBA00023136"/>
    </source>
</evidence>
<sequence>MGDVSLASFTNSTNKTSGQGDTADVPPVAGAIIIIIINTITFPCTVVLNVLVIKAVKTTPRLRTNSNILLACLAVTDALTGLLGQPLFVLWKIFLLVGLSNSKIVENCNYAIVIITLTASFFHLMFVTFERLIAIKFTMQYSNIITDNSMKRAVLVAWIISFIFGVFDVIEWDLVLRSLSGVLTASCIIFLSVAYFIMYRETRRHQEKIKTQQMPQEEVERFTKENKALKTTLYVVGAVFVCLLPLCFCLIVIATGLSESCPIDLSLMQTCAMFNSFVNPLIYCWRQKEMRQVIFGIRPAVVHIHNHSHFDMANFSLASFMNASNINDREVDVLLVAGSIIIIIINTITFPCTVILNVLVIKAVKTTPRLFTNSNILLACLAVTDALTGLLCQPLFILWIIILLFGLSINAAVEHFGSTFIAVMLTASFFHVMLVTFERLIAIKFTMRYSKIVTYNSMKIAVLSVWIFVFINGVLRMTVYIVSRYLTGLITTSNILFLAFTYFTIYRETRRHQKMIKTQQLPQDEVKRFVKENKALKTTVFIVGAATVCLLPICFCFIVKTTGFYEICPINGRWRLTCLMFNSLVNPLIYCWRQKEMRNVIFGLRTRIVPVDIQ</sequence>
<keyword evidence="3 9" id="KW-0812">Transmembrane</keyword>
<dbReference type="SUPFAM" id="SSF81321">
    <property type="entry name" value="Family A G protein-coupled receptor-like"/>
    <property type="match status" value="2"/>
</dbReference>
<dbReference type="GO" id="GO:0004930">
    <property type="term" value="F:G protein-coupled receptor activity"/>
    <property type="evidence" value="ECO:0007669"/>
    <property type="project" value="UniProtKB-KW"/>
</dbReference>
<dbReference type="InterPro" id="IPR017452">
    <property type="entry name" value="GPCR_Rhodpsn_7TM"/>
</dbReference>
<reference evidence="11 12" key="1">
    <citation type="submission" date="2022-05" db="EMBL/GenBank/DDBJ databases">
        <authorList>
            <consortium name="Genoscope - CEA"/>
            <person name="William W."/>
        </authorList>
    </citation>
    <scope>NUCLEOTIDE SEQUENCE [LARGE SCALE GENOMIC DNA]</scope>
</reference>
<comment type="caution">
    <text evidence="11">The sequence shown here is derived from an EMBL/GenBank/DDBJ whole genome shotgun (WGS) entry which is preliminary data.</text>
</comment>